<dbReference type="RefSeq" id="WP_093107726.1">
    <property type="nucleotide sequence ID" value="NZ_FNOS01000005.1"/>
</dbReference>
<keyword evidence="2" id="KW-0813">Transport</keyword>
<dbReference type="EMBL" id="FNOS01000005">
    <property type="protein sequence ID" value="SDY13416.1"/>
    <property type="molecule type" value="Genomic_DNA"/>
</dbReference>
<dbReference type="PROSITE" id="PS50850">
    <property type="entry name" value="MFS"/>
    <property type="match status" value="1"/>
</dbReference>
<evidence type="ECO:0000259" key="7">
    <source>
        <dbReference type="PROSITE" id="PS50850"/>
    </source>
</evidence>
<evidence type="ECO:0000256" key="3">
    <source>
        <dbReference type="ARBA" id="ARBA00022692"/>
    </source>
</evidence>
<dbReference type="InterPro" id="IPR036259">
    <property type="entry name" value="MFS_trans_sf"/>
</dbReference>
<feature type="transmembrane region" description="Helical" evidence="6">
    <location>
        <begin position="130"/>
        <end position="155"/>
    </location>
</feature>
<evidence type="ECO:0000256" key="2">
    <source>
        <dbReference type="ARBA" id="ARBA00022448"/>
    </source>
</evidence>
<keyword evidence="9" id="KW-1185">Reference proteome</keyword>
<organism evidence="8 9">
    <name type="scientific">Salimicrobium album</name>
    <dbReference type="NCBI Taxonomy" id="50717"/>
    <lineage>
        <taxon>Bacteria</taxon>
        <taxon>Bacillati</taxon>
        <taxon>Bacillota</taxon>
        <taxon>Bacilli</taxon>
        <taxon>Bacillales</taxon>
        <taxon>Bacillaceae</taxon>
        <taxon>Salimicrobium</taxon>
    </lineage>
</organism>
<proteinExistence type="predicted"/>
<keyword evidence="4 6" id="KW-1133">Transmembrane helix</keyword>
<evidence type="ECO:0000256" key="6">
    <source>
        <dbReference type="SAM" id="Phobius"/>
    </source>
</evidence>
<feature type="transmembrane region" description="Helical" evidence="6">
    <location>
        <begin position="278"/>
        <end position="295"/>
    </location>
</feature>
<gene>
    <name evidence="8" type="ORF">SAMN04488081_2164</name>
</gene>
<evidence type="ECO:0000256" key="1">
    <source>
        <dbReference type="ARBA" id="ARBA00004651"/>
    </source>
</evidence>
<dbReference type="Gene3D" id="1.20.1250.20">
    <property type="entry name" value="MFS general substrate transporter like domains"/>
    <property type="match status" value="2"/>
</dbReference>
<reference evidence="8 9" key="1">
    <citation type="submission" date="2016-10" db="EMBL/GenBank/DDBJ databases">
        <authorList>
            <person name="Varghese N."/>
            <person name="Submissions S."/>
        </authorList>
    </citation>
    <scope>NUCLEOTIDE SEQUENCE [LARGE SCALE GENOMIC DNA]</scope>
    <source>
        <strain evidence="8 9">DSM 20748</strain>
    </source>
</reference>
<evidence type="ECO:0000256" key="4">
    <source>
        <dbReference type="ARBA" id="ARBA00022989"/>
    </source>
</evidence>
<dbReference type="Proteomes" id="UP000198647">
    <property type="component" value="Unassembled WGS sequence"/>
</dbReference>
<feature type="transmembrane region" description="Helical" evidence="6">
    <location>
        <begin position="100"/>
        <end position="118"/>
    </location>
</feature>
<feature type="transmembrane region" description="Helical" evidence="6">
    <location>
        <begin position="365"/>
        <end position="384"/>
    </location>
</feature>
<dbReference type="PANTHER" id="PTHR23523">
    <property type="match status" value="1"/>
</dbReference>
<feature type="transmembrane region" description="Helical" evidence="6">
    <location>
        <begin position="335"/>
        <end position="359"/>
    </location>
</feature>
<dbReference type="PANTHER" id="PTHR23523:SF2">
    <property type="entry name" value="2-NITROIMIDAZOLE TRANSPORTER"/>
    <property type="match status" value="1"/>
</dbReference>
<feature type="domain" description="Major facilitator superfamily (MFS) profile" evidence="7">
    <location>
        <begin position="208"/>
        <end position="395"/>
    </location>
</feature>
<feature type="transmembrane region" description="Helical" evidence="6">
    <location>
        <begin position="210"/>
        <end position="231"/>
    </location>
</feature>
<dbReference type="Pfam" id="PF07690">
    <property type="entry name" value="MFS_1"/>
    <property type="match status" value="1"/>
</dbReference>
<feature type="transmembrane region" description="Helical" evidence="6">
    <location>
        <begin position="243"/>
        <end position="266"/>
    </location>
</feature>
<sequence>MNNRKFYTALLILGIVLVSFNLRPAITSVGPVIGLIREDLSLANWSAGLLTTLPLVAFAFTSPVTPRISARFTNEIVLVAGTFLIFAGVAVRLIPNTAVLFAGTLLAGIGIAVCNVLLPGIVKEKFPDRVALMTGVYVTTMGVFASVASGVSIPVATGLGWGWTNALAIWAVPAFLAMVLWIYLIGKERNTPRNGEYFELDQTNVWTSPLAWKIASFMGLQSFLFYVTVAWLPEILNAGGVSIATAGWMTSAALFIGLPASFIVPVIAEKFNDQRKMVLILGTFSLAGYFILWIGNSFALLMVSIICIGIALSGNFALALAFLGMRTKSARQAAALSGMAQAFGYTLAAAGPMLIGLLYDLSSSWMLPVLTLLLVSAGVILFGMEAGRNRYVEES</sequence>
<dbReference type="CDD" id="cd17339">
    <property type="entry name" value="MFS_NIMT_CynX_like"/>
    <property type="match status" value="1"/>
</dbReference>
<feature type="transmembrane region" description="Helical" evidence="6">
    <location>
        <begin position="76"/>
        <end position="94"/>
    </location>
</feature>
<feature type="transmembrane region" description="Helical" evidence="6">
    <location>
        <begin position="167"/>
        <end position="186"/>
    </location>
</feature>
<comment type="subcellular location">
    <subcellularLocation>
        <location evidence="1">Cell membrane</location>
        <topology evidence="1">Multi-pass membrane protein</topology>
    </subcellularLocation>
</comment>
<keyword evidence="3 6" id="KW-0812">Transmembrane</keyword>
<dbReference type="SUPFAM" id="SSF103473">
    <property type="entry name" value="MFS general substrate transporter"/>
    <property type="match status" value="1"/>
</dbReference>
<feature type="transmembrane region" description="Helical" evidence="6">
    <location>
        <begin position="301"/>
        <end position="323"/>
    </location>
</feature>
<evidence type="ECO:0000313" key="9">
    <source>
        <dbReference type="Proteomes" id="UP000198647"/>
    </source>
</evidence>
<keyword evidence="5 6" id="KW-0472">Membrane</keyword>
<evidence type="ECO:0000256" key="5">
    <source>
        <dbReference type="ARBA" id="ARBA00023136"/>
    </source>
</evidence>
<dbReference type="InterPro" id="IPR052524">
    <property type="entry name" value="MFS_Cyanate_Porter"/>
</dbReference>
<name>A0A1H3HD28_9BACI</name>
<dbReference type="InterPro" id="IPR011701">
    <property type="entry name" value="MFS"/>
</dbReference>
<dbReference type="InterPro" id="IPR020846">
    <property type="entry name" value="MFS_dom"/>
</dbReference>
<comment type="caution">
    <text evidence="8">The sequence shown here is derived from an EMBL/GenBank/DDBJ whole genome shotgun (WGS) entry which is preliminary data.</text>
</comment>
<evidence type="ECO:0000313" key="8">
    <source>
        <dbReference type="EMBL" id="SDY13416.1"/>
    </source>
</evidence>
<accession>A0A1H3HD28</accession>
<feature type="transmembrane region" description="Helical" evidence="6">
    <location>
        <begin position="43"/>
        <end position="64"/>
    </location>
</feature>
<protein>
    <submittedName>
        <fullName evidence="8">MFS transporter, CP family, cyanate transporter</fullName>
    </submittedName>
</protein>